<keyword evidence="4" id="KW-1185">Reference proteome</keyword>
<evidence type="ECO:0000313" key="3">
    <source>
        <dbReference type="EMBL" id="SFQ35762.1"/>
    </source>
</evidence>
<gene>
    <name evidence="3" type="ORF">SAMN02745910_01071</name>
</gene>
<dbReference type="Gene3D" id="3.60.21.10">
    <property type="match status" value="1"/>
</dbReference>
<keyword evidence="1" id="KW-0812">Transmembrane</keyword>
<sequence>MKKITRRTFLKGSGALIPFLVSGFGYMYIRYIEPFYVHTVFKTLSSTTIPKELSGKRIVQFSDIHLSSTYTLKKLRRLVEQINSLSPDLVFFTGDLIDAPQQYKESGEIPPILKQIRAPLGKFAVYGNHDHGGFGTNLYEEIMRKSHFQLLKNSSVRIEGSDEKALVIYGLDDVMLGKPNLVQTLQNASQDFFSIVLVHEPDIAPEVARYPINLQLSGHTHGGQIQLPFIGPIVTPPYGTNYVEGLYTVQHTAMKLYVNRGLGTTRLPFRLLAPPELTIFTLNHIRP</sequence>
<evidence type="ECO:0000256" key="1">
    <source>
        <dbReference type="SAM" id="Phobius"/>
    </source>
</evidence>
<feature type="domain" description="Calcineurin-like phosphoesterase" evidence="2">
    <location>
        <begin position="57"/>
        <end position="222"/>
    </location>
</feature>
<name>A0A1I5XUX1_9BACI</name>
<comment type="caution">
    <text evidence="3">The sequence shown here is derived from an EMBL/GenBank/DDBJ whole genome shotgun (WGS) entry which is preliminary data.</text>
</comment>
<dbReference type="GeneID" id="93709804"/>
<organism evidence="3 4">
    <name type="scientific">Priestia endophytica DSM 13796</name>
    <dbReference type="NCBI Taxonomy" id="1121089"/>
    <lineage>
        <taxon>Bacteria</taxon>
        <taxon>Bacillati</taxon>
        <taxon>Bacillota</taxon>
        <taxon>Bacilli</taxon>
        <taxon>Bacillales</taxon>
        <taxon>Bacillaceae</taxon>
        <taxon>Priestia</taxon>
    </lineage>
</organism>
<dbReference type="CDD" id="cd07385">
    <property type="entry name" value="MPP_YkuE_C"/>
    <property type="match status" value="1"/>
</dbReference>
<dbReference type="SUPFAM" id="SSF56300">
    <property type="entry name" value="Metallo-dependent phosphatases"/>
    <property type="match status" value="1"/>
</dbReference>
<dbReference type="EMBL" id="FOXX01000002">
    <property type="protein sequence ID" value="SFQ35762.1"/>
    <property type="molecule type" value="Genomic_DNA"/>
</dbReference>
<reference evidence="3 4" key="1">
    <citation type="submission" date="2016-10" db="EMBL/GenBank/DDBJ databases">
        <authorList>
            <person name="Varghese N."/>
            <person name="Submissions S."/>
        </authorList>
    </citation>
    <scope>NUCLEOTIDE SEQUENCE [LARGE SCALE GENOMIC DNA]</scope>
    <source>
        <strain evidence="3 4">DSM 13796</strain>
    </source>
</reference>
<dbReference type="PANTHER" id="PTHR31302">
    <property type="entry name" value="TRANSMEMBRANE PROTEIN WITH METALLOPHOSPHOESTERASE DOMAIN-RELATED"/>
    <property type="match status" value="1"/>
</dbReference>
<keyword evidence="1" id="KW-1133">Transmembrane helix</keyword>
<feature type="transmembrane region" description="Helical" evidence="1">
    <location>
        <begin position="12"/>
        <end position="29"/>
    </location>
</feature>
<proteinExistence type="predicted"/>
<evidence type="ECO:0000313" key="4">
    <source>
        <dbReference type="Proteomes" id="UP000182762"/>
    </source>
</evidence>
<dbReference type="RefSeq" id="WP_061803530.1">
    <property type="nucleotide sequence ID" value="NZ_FOXX01000002.1"/>
</dbReference>
<dbReference type="InterPro" id="IPR004843">
    <property type="entry name" value="Calcineurin-like_PHP"/>
</dbReference>
<keyword evidence="1" id="KW-0472">Membrane</keyword>
<dbReference type="PANTHER" id="PTHR31302:SF25">
    <property type="entry name" value="PHOSPHOESTERASE"/>
    <property type="match status" value="1"/>
</dbReference>
<dbReference type="Pfam" id="PF00149">
    <property type="entry name" value="Metallophos"/>
    <property type="match status" value="1"/>
</dbReference>
<dbReference type="InterPro" id="IPR029052">
    <property type="entry name" value="Metallo-depent_PP-like"/>
</dbReference>
<evidence type="ECO:0000259" key="2">
    <source>
        <dbReference type="Pfam" id="PF00149"/>
    </source>
</evidence>
<accession>A0A1I5XUX1</accession>
<dbReference type="Proteomes" id="UP000182762">
    <property type="component" value="Unassembled WGS sequence"/>
</dbReference>
<dbReference type="InterPro" id="IPR051158">
    <property type="entry name" value="Metallophosphoesterase_sf"/>
</dbReference>
<protein>
    <recommendedName>
        <fullName evidence="2">Calcineurin-like phosphoesterase domain-containing protein</fullName>
    </recommendedName>
</protein>